<dbReference type="Gene3D" id="1.20.140.10">
    <property type="entry name" value="Butyryl-CoA Dehydrogenase, subunit A, domain 3"/>
    <property type="match status" value="2"/>
</dbReference>
<dbReference type="Gene3D" id="2.40.110.10">
    <property type="entry name" value="Butyryl-CoA Dehydrogenase, subunit A, domain 2"/>
    <property type="match status" value="1"/>
</dbReference>
<dbReference type="Pfam" id="PF02771">
    <property type="entry name" value="Acyl-CoA_dh_N"/>
    <property type="match status" value="1"/>
</dbReference>
<evidence type="ECO:0000256" key="6">
    <source>
        <dbReference type="RuleBase" id="RU362125"/>
    </source>
</evidence>
<evidence type="ECO:0000256" key="1">
    <source>
        <dbReference type="ARBA" id="ARBA00001974"/>
    </source>
</evidence>
<dbReference type="InterPro" id="IPR006089">
    <property type="entry name" value="Acyl-CoA_DH_CS"/>
</dbReference>
<evidence type="ECO:0000259" key="9">
    <source>
        <dbReference type="Pfam" id="PF02771"/>
    </source>
</evidence>
<name>A0A255YI00_9SPHN</name>
<dbReference type="Gene3D" id="1.10.540.10">
    <property type="entry name" value="Acyl-CoA dehydrogenase/oxidase, N-terminal domain"/>
    <property type="match status" value="2"/>
</dbReference>
<keyword evidence="5 6" id="KW-0560">Oxidoreductase</keyword>
<gene>
    <name evidence="10" type="ORF">CHU93_09335</name>
</gene>
<dbReference type="PANTHER" id="PTHR43292:SF4">
    <property type="entry name" value="ACYL-COA DEHYDROGENASE FADE34"/>
    <property type="match status" value="1"/>
</dbReference>
<dbReference type="RefSeq" id="WP_094473813.1">
    <property type="nucleotide sequence ID" value="NZ_NOXT01000110.1"/>
</dbReference>
<evidence type="ECO:0000256" key="3">
    <source>
        <dbReference type="ARBA" id="ARBA00022630"/>
    </source>
</evidence>
<dbReference type="Proteomes" id="UP000216991">
    <property type="component" value="Unassembled WGS sequence"/>
</dbReference>
<dbReference type="InterPro" id="IPR037069">
    <property type="entry name" value="AcylCoA_DH/ox_N_sf"/>
</dbReference>
<feature type="domain" description="Acyl-CoA dehydrogenase/oxidase N-terminal" evidence="9">
    <location>
        <begin position="290"/>
        <end position="402"/>
    </location>
</feature>
<comment type="caution">
    <text evidence="10">The sequence shown here is derived from an EMBL/GenBank/DDBJ whole genome shotgun (WGS) entry which is preliminary data.</text>
</comment>
<dbReference type="Pfam" id="PF02770">
    <property type="entry name" value="Acyl-CoA_dh_M"/>
    <property type="match status" value="1"/>
</dbReference>
<evidence type="ECO:0000313" key="10">
    <source>
        <dbReference type="EMBL" id="OYQ28304.1"/>
    </source>
</evidence>
<sequence>MTDFAPVGQESWQSARIRSSVAGMDNVLIDQMARLLAREATDERLRQARAGHNEDGWQALVDAGLPLALASEPHGGLALDPLSVMAITRAHGRVGAPWRLSAAMLLHAPHCDPNLWTPALASAKLAGLMDSVLEMTLEWTQTRQQFGKPLAKNQAVQHSLSIMAAETAAAGAAANLAALALAHPASAALAVAAAKARASEAAGIVAALAHQLHGAIGVTAEHRLHLFTRALWQWRDRAGAEHQHHATLGAAALAGGSVWALATREATASSGPAAIPPGERFRFPAVAEQPAQAALRAEVRAFLAGALAGLPPETRAHSWNGHSPDFSRQLGQRGWLGMTWAKAVGGHEKSALDRLVVIEELLAAGAPVAAHWIADRQTGPLLLKYGTPEQQARHLPAIARGELFACIGMSEPGAGSDLAALSTRARPVDGGWRISGTKLWTTYAHKAQVMLLLCRTGDGQRHEGLSQLLVPMDSPGLSIRPIIDLMGEHHFNEVHFDDVFVGADALVGAEGNGWAQVMSELAYERSGPERFLSTLVLLEELVRALGPKAPAAAHAPIGRLTAHLMVLRQMARGMAALLEAGEDPALEAAMVKDLGATFEQSIPDIARALLPGDAPASLIATLNATIHIAPMVSLRGGTREILRGIIARGLGVR</sequence>
<dbReference type="InterPro" id="IPR009075">
    <property type="entry name" value="AcylCo_DH/oxidase_C"/>
</dbReference>
<dbReference type="OrthoDB" id="9780544at2"/>
<dbReference type="PANTHER" id="PTHR43292">
    <property type="entry name" value="ACYL-COA DEHYDROGENASE"/>
    <property type="match status" value="1"/>
</dbReference>
<evidence type="ECO:0000259" key="7">
    <source>
        <dbReference type="Pfam" id="PF00441"/>
    </source>
</evidence>
<dbReference type="GO" id="GO:0005886">
    <property type="term" value="C:plasma membrane"/>
    <property type="evidence" value="ECO:0007669"/>
    <property type="project" value="TreeGrafter"/>
</dbReference>
<dbReference type="InterPro" id="IPR036250">
    <property type="entry name" value="AcylCo_DH-like_C"/>
</dbReference>
<feature type="domain" description="Acyl-CoA dehydrogenase/oxidase C-terminal" evidence="7">
    <location>
        <begin position="556"/>
        <end position="650"/>
    </location>
</feature>
<evidence type="ECO:0000256" key="4">
    <source>
        <dbReference type="ARBA" id="ARBA00022827"/>
    </source>
</evidence>
<comment type="similarity">
    <text evidence="2 6">Belongs to the acyl-CoA dehydrogenase family.</text>
</comment>
<dbReference type="EMBL" id="NOXT01000110">
    <property type="protein sequence ID" value="OYQ28304.1"/>
    <property type="molecule type" value="Genomic_DNA"/>
</dbReference>
<keyword evidence="11" id="KW-1185">Reference proteome</keyword>
<evidence type="ECO:0000313" key="11">
    <source>
        <dbReference type="Proteomes" id="UP000216991"/>
    </source>
</evidence>
<evidence type="ECO:0000256" key="2">
    <source>
        <dbReference type="ARBA" id="ARBA00009347"/>
    </source>
</evidence>
<feature type="domain" description="Acyl-CoA dehydrogenase/oxidase C-terminal" evidence="7">
    <location>
        <begin position="122"/>
        <end position="229"/>
    </location>
</feature>
<evidence type="ECO:0000259" key="8">
    <source>
        <dbReference type="Pfam" id="PF02770"/>
    </source>
</evidence>
<feature type="domain" description="Acyl-CoA oxidase/dehydrogenase middle" evidence="8">
    <location>
        <begin position="406"/>
        <end position="499"/>
    </location>
</feature>
<proteinExistence type="inferred from homology"/>
<keyword evidence="4 6" id="KW-0274">FAD</keyword>
<dbReference type="SUPFAM" id="SSF56645">
    <property type="entry name" value="Acyl-CoA dehydrogenase NM domain-like"/>
    <property type="match status" value="2"/>
</dbReference>
<dbReference type="PROSITE" id="PS00072">
    <property type="entry name" value="ACYL_COA_DH_1"/>
    <property type="match status" value="1"/>
</dbReference>
<dbReference type="InterPro" id="IPR046373">
    <property type="entry name" value="Acyl-CoA_Oxase/DH_mid-dom_sf"/>
</dbReference>
<evidence type="ECO:0000256" key="5">
    <source>
        <dbReference type="ARBA" id="ARBA00023002"/>
    </source>
</evidence>
<comment type="cofactor">
    <cofactor evidence="1 6">
        <name>FAD</name>
        <dbReference type="ChEBI" id="CHEBI:57692"/>
    </cofactor>
</comment>
<keyword evidence="3 6" id="KW-0285">Flavoprotein</keyword>
<dbReference type="GO" id="GO:0050660">
    <property type="term" value="F:flavin adenine dinucleotide binding"/>
    <property type="evidence" value="ECO:0007669"/>
    <property type="project" value="InterPro"/>
</dbReference>
<dbReference type="InterPro" id="IPR009100">
    <property type="entry name" value="AcylCoA_DH/oxidase_NM_dom_sf"/>
</dbReference>
<accession>A0A255YI00</accession>
<dbReference type="InterPro" id="IPR052161">
    <property type="entry name" value="Mycobact_Acyl-CoA_DH"/>
</dbReference>
<evidence type="ECO:0008006" key="12">
    <source>
        <dbReference type="Google" id="ProtNLM"/>
    </source>
</evidence>
<dbReference type="Pfam" id="PF00441">
    <property type="entry name" value="Acyl-CoA_dh_1"/>
    <property type="match status" value="2"/>
</dbReference>
<dbReference type="AlphaFoldDB" id="A0A255YI00"/>
<dbReference type="InterPro" id="IPR013786">
    <property type="entry name" value="AcylCoA_DH/ox_N"/>
</dbReference>
<organism evidence="10 11">
    <name type="scientific">Sandarakinorhabdus cyanobacteriorum</name>
    <dbReference type="NCBI Taxonomy" id="1981098"/>
    <lineage>
        <taxon>Bacteria</taxon>
        <taxon>Pseudomonadati</taxon>
        <taxon>Pseudomonadota</taxon>
        <taxon>Alphaproteobacteria</taxon>
        <taxon>Sphingomonadales</taxon>
        <taxon>Sphingosinicellaceae</taxon>
        <taxon>Sandarakinorhabdus</taxon>
    </lineage>
</organism>
<dbReference type="InterPro" id="IPR006091">
    <property type="entry name" value="Acyl-CoA_Oxase/DH_mid-dom"/>
</dbReference>
<protein>
    <recommendedName>
        <fullName evidence="12">Acyl-CoA dehydrogenase</fullName>
    </recommendedName>
</protein>
<dbReference type="GO" id="GO:0003995">
    <property type="term" value="F:acyl-CoA dehydrogenase activity"/>
    <property type="evidence" value="ECO:0007669"/>
    <property type="project" value="InterPro"/>
</dbReference>
<reference evidence="10 11" key="1">
    <citation type="submission" date="2017-07" db="EMBL/GenBank/DDBJ databases">
        <title>Sandarakinorhabdus cyanobacteriorum sp. nov., a novel bacterium isolated from cyanobacterial aggregates in a eutrophic lake.</title>
        <authorList>
            <person name="Cai H."/>
        </authorList>
    </citation>
    <scope>NUCLEOTIDE SEQUENCE [LARGE SCALE GENOMIC DNA]</scope>
    <source>
        <strain evidence="10 11">TH057</strain>
    </source>
</reference>
<dbReference type="SUPFAM" id="SSF47203">
    <property type="entry name" value="Acyl-CoA dehydrogenase C-terminal domain-like"/>
    <property type="match status" value="1"/>
</dbReference>